<gene>
    <name evidence="2" type="ORF">C1SCF055_LOCUS44755</name>
</gene>
<evidence type="ECO:0000313" key="2">
    <source>
        <dbReference type="EMBL" id="CAI4020332.1"/>
    </source>
</evidence>
<feature type="coiled-coil region" evidence="1">
    <location>
        <begin position="192"/>
        <end position="253"/>
    </location>
</feature>
<dbReference type="EMBL" id="CAMXCT020006803">
    <property type="protein sequence ID" value="CAL1173707.1"/>
    <property type="molecule type" value="Genomic_DNA"/>
</dbReference>
<name>A0A9P1M4Y7_9DINO</name>
<dbReference type="OrthoDB" id="437328at2759"/>
<organism evidence="2">
    <name type="scientific">Cladocopium goreaui</name>
    <dbReference type="NCBI Taxonomy" id="2562237"/>
    <lineage>
        <taxon>Eukaryota</taxon>
        <taxon>Sar</taxon>
        <taxon>Alveolata</taxon>
        <taxon>Dinophyceae</taxon>
        <taxon>Suessiales</taxon>
        <taxon>Symbiodiniaceae</taxon>
        <taxon>Cladocopium</taxon>
    </lineage>
</organism>
<keyword evidence="1" id="KW-0175">Coiled coil</keyword>
<dbReference type="AlphaFoldDB" id="A0A9P1M4Y7"/>
<evidence type="ECO:0000313" key="4">
    <source>
        <dbReference type="Proteomes" id="UP001152797"/>
    </source>
</evidence>
<protein>
    <submittedName>
        <fullName evidence="2">Uncharacterized protein</fullName>
    </submittedName>
</protein>
<evidence type="ECO:0000313" key="3">
    <source>
        <dbReference type="EMBL" id="CAL4807644.1"/>
    </source>
</evidence>
<accession>A0A9P1M4Y7</accession>
<dbReference type="EMBL" id="CAMXCT030006803">
    <property type="protein sequence ID" value="CAL4807644.1"/>
    <property type="molecule type" value="Genomic_DNA"/>
</dbReference>
<reference evidence="2" key="1">
    <citation type="submission" date="2022-10" db="EMBL/GenBank/DDBJ databases">
        <authorList>
            <person name="Chen Y."/>
            <person name="Dougan E. K."/>
            <person name="Chan C."/>
            <person name="Rhodes N."/>
            <person name="Thang M."/>
        </authorList>
    </citation>
    <scope>NUCLEOTIDE SEQUENCE</scope>
</reference>
<proteinExistence type="predicted"/>
<feature type="coiled-coil region" evidence="1">
    <location>
        <begin position="86"/>
        <end position="152"/>
    </location>
</feature>
<evidence type="ECO:0000256" key="1">
    <source>
        <dbReference type="SAM" id="Coils"/>
    </source>
</evidence>
<dbReference type="EMBL" id="CAMXCT010006803">
    <property type="protein sequence ID" value="CAI4020332.1"/>
    <property type="molecule type" value="Genomic_DNA"/>
</dbReference>
<comment type="caution">
    <text evidence="2">The sequence shown here is derived from an EMBL/GenBank/DDBJ whole genome shotgun (WGS) entry which is preliminary data.</text>
</comment>
<dbReference type="Proteomes" id="UP001152797">
    <property type="component" value="Unassembled WGS sequence"/>
</dbReference>
<keyword evidence="4" id="KW-1185">Reference proteome</keyword>
<feature type="coiled-coil region" evidence="1">
    <location>
        <begin position="287"/>
        <end position="353"/>
    </location>
</feature>
<sequence>MAEEDETPTPTTLRQVMWDGQKHFSRSLPCDSDGSLLCTEESFEGSDEKLLAMLGDMARGDPEQDAPSRVLLDECGALWEEVHTEAEAQREMQLRLRRELRHLQERSHRQHQESAAFMQRLSSAREALAEKIREARSENEELRRQLRHVKERVGCNSCSLSESIRELNAHAAELQAEIWEVSDCQVNLVDQLHEASETQARLQAELQRERVKTWRQSTDVVMAFAGGKDMKEIEREESERQLLEAQLAEVAERAAACGVPPLLEQDPETAEATLAMYGDVEVPFSTVQRYLEEMEELRAELQTLEQGVGSNDGEAEERLNSEQEELSALQAELIDAEARAESSKQDLEEATSLFSTLRVEVNSEQDVLRQAEQAATSRRDLFRSQVEEKRRELLKMQETTDTLIDDLNTKGCFWSLRQEVPKEVHAEGRHHPTRLRFTP</sequence>
<reference evidence="3 4" key="2">
    <citation type="submission" date="2024-05" db="EMBL/GenBank/DDBJ databases">
        <authorList>
            <person name="Chen Y."/>
            <person name="Shah S."/>
            <person name="Dougan E. K."/>
            <person name="Thang M."/>
            <person name="Chan C."/>
        </authorList>
    </citation>
    <scope>NUCLEOTIDE SEQUENCE [LARGE SCALE GENOMIC DNA]</scope>
</reference>